<dbReference type="PROSITE" id="PS50850">
    <property type="entry name" value="MFS"/>
    <property type="match status" value="1"/>
</dbReference>
<evidence type="ECO:0000256" key="5">
    <source>
        <dbReference type="ARBA" id="ARBA00023251"/>
    </source>
</evidence>
<feature type="transmembrane region" description="Helical" evidence="7">
    <location>
        <begin position="307"/>
        <end position="329"/>
    </location>
</feature>
<dbReference type="PRINTS" id="PR01036">
    <property type="entry name" value="TCRTETB"/>
</dbReference>
<dbReference type="Gene3D" id="1.20.1250.20">
    <property type="entry name" value="MFS general substrate transporter like domains"/>
    <property type="match status" value="2"/>
</dbReference>
<evidence type="ECO:0000313" key="9">
    <source>
        <dbReference type="EMBL" id="MFH8548726.1"/>
    </source>
</evidence>
<accession>A0ABW7QUQ6</accession>
<dbReference type="PANTHER" id="PTHR42718">
    <property type="entry name" value="MAJOR FACILITATOR SUPERFAMILY MULTIDRUG TRANSPORTER MFSC"/>
    <property type="match status" value="1"/>
</dbReference>
<evidence type="ECO:0000256" key="4">
    <source>
        <dbReference type="ARBA" id="ARBA00023136"/>
    </source>
</evidence>
<evidence type="ECO:0000259" key="8">
    <source>
        <dbReference type="PROSITE" id="PS50850"/>
    </source>
</evidence>
<gene>
    <name evidence="9" type="ORF">ACH4F9_27290</name>
</gene>
<reference evidence="9 10" key="1">
    <citation type="submission" date="2024-10" db="EMBL/GenBank/DDBJ databases">
        <title>The Natural Products Discovery Center: Release of the First 8490 Sequenced Strains for Exploring Actinobacteria Biosynthetic Diversity.</title>
        <authorList>
            <person name="Kalkreuter E."/>
            <person name="Kautsar S.A."/>
            <person name="Yang D."/>
            <person name="Bader C.D."/>
            <person name="Teijaro C.N."/>
            <person name="Fluegel L."/>
            <person name="Davis C.M."/>
            <person name="Simpson J.R."/>
            <person name="Lauterbach L."/>
            <person name="Steele A.D."/>
            <person name="Gui C."/>
            <person name="Meng S."/>
            <person name="Li G."/>
            <person name="Viehrig K."/>
            <person name="Ye F."/>
            <person name="Su P."/>
            <person name="Kiefer A.F."/>
            <person name="Nichols A."/>
            <person name="Cepeda A.J."/>
            <person name="Yan W."/>
            <person name="Fan B."/>
            <person name="Jiang Y."/>
            <person name="Adhikari A."/>
            <person name="Zheng C.-J."/>
            <person name="Schuster L."/>
            <person name="Cowan T.M."/>
            <person name="Smanski M.J."/>
            <person name="Chevrette M.G."/>
            <person name="De Carvalho L.P.S."/>
            <person name="Shen B."/>
        </authorList>
    </citation>
    <scope>NUCLEOTIDE SEQUENCE [LARGE SCALE GENOMIC DNA]</scope>
    <source>
        <strain evidence="9 10">NPDC017990</strain>
    </source>
</reference>
<feature type="transmembrane region" description="Helical" evidence="7">
    <location>
        <begin position="120"/>
        <end position="138"/>
    </location>
</feature>
<dbReference type="InterPro" id="IPR020846">
    <property type="entry name" value="MFS_dom"/>
</dbReference>
<dbReference type="RefSeq" id="WP_397715217.1">
    <property type="nucleotide sequence ID" value="NZ_JBIRGN010000005.1"/>
</dbReference>
<keyword evidence="4 7" id="KW-0472">Membrane</keyword>
<dbReference type="InterPro" id="IPR011701">
    <property type="entry name" value="MFS"/>
</dbReference>
<feature type="transmembrane region" description="Helical" evidence="7">
    <location>
        <begin position="206"/>
        <end position="227"/>
    </location>
</feature>
<feature type="transmembrane region" description="Helical" evidence="7">
    <location>
        <begin position="365"/>
        <end position="389"/>
    </location>
</feature>
<feature type="transmembrane region" description="Helical" evidence="7">
    <location>
        <begin position="20"/>
        <end position="40"/>
    </location>
</feature>
<dbReference type="PROSITE" id="PS00216">
    <property type="entry name" value="SUGAR_TRANSPORT_1"/>
    <property type="match status" value="1"/>
</dbReference>
<feature type="region of interest" description="Disordered" evidence="6">
    <location>
        <begin position="463"/>
        <end position="508"/>
    </location>
</feature>
<feature type="transmembrane region" description="Helical" evidence="7">
    <location>
        <begin position="60"/>
        <end position="78"/>
    </location>
</feature>
<feature type="transmembrane region" description="Helical" evidence="7">
    <location>
        <begin position="277"/>
        <end position="301"/>
    </location>
</feature>
<comment type="caution">
    <text evidence="9">The sequence shown here is derived from an EMBL/GenBank/DDBJ whole genome shotgun (WGS) entry which is preliminary data.</text>
</comment>
<feature type="transmembrane region" description="Helical" evidence="7">
    <location>
        <begin position="150"/>
        <end position="170"/>
    </location>
</feature>
<proteinExistence type="predicted"/>
<evidence type="ECO:0000256" key="6">
    <source>
        <dbReference type="SAM" id="MobiDB-lite"/>
    </source>
</evidence>
<organism evidence="9 10">
    <name type="scientific">Streptomyces longisporoflavus</name>
    <dbReference type="NCBI Taxonomy" id="28044"/>
    <lineage>
        <taxon>Bacteria</taxon>
        <taxon>Bacillati</taxon>
        <taxon>Actinomycetota</taxon>
        <taxon>Actinomycetes</taxon>
        <taxon>Kitasatosporales</taxon>
        <taxon>Streptomycetaceae</taxon>
        <taxon>Streptomyces</taxon>
    </lineage>
</organism>
<feature type="transmembrane region" description="Helical" evidence="7">
    <location>
        <begin position="341"/>
        <end position="359"/>
    </location>
</feature>
<name>A0ABW7QUQ6_9ACTN</name>
<evidence type="ECO:0000256" key="3">
    <source>
        <dbReference type="ARBA" id="ARBA00022989"/>
    </source>
</evidence>
<keyword evidence="2 7" id="KW-0812">Transmembrane</keyword>
<feature type="transmembrane region" description="Helical" evidence="7">
    <location>
        <begin position="239"/>
        <end position="256"/>
    </location>
</feature>
<feature type="transmembrane region" description="Helical" evidence="7">
    <location>
        <begin position="410"/>
        <end position="430"/>
    </location>
</feature>
<keyword evidence="10" id="KW-1185">Reference proteome</keyword>
<dbReference type="InterPro" id="IPR005829">
    <property type="entry name" value="Sugar_transporter_CS"/>
</dbReference>
<evidence type="ECO:0000256" key="2">
    <source>
        <dbReference type="ARBA" id="ARBA00022692"/>
    </source>
</evidence>
<feature type="transmembrane region" description="Helical" evidence="7">
    <location>
        <begin position="176"/>
        <end position="194"/>
    </location>
</feature>
<dbReference type="CDD" id="cd17321">
    <property type="entry name" value="MFS_MMR_MDR_like"/>
    <property type="match status" value="1"/>
</dbReference>
<dbReference type="EMBL" id="JBIRGQ010000005">
    <property type="protein sequence ID" value="MFH8548726.1"/>
    <property type="molecule type" value="Genomic_DNA"/>
</dbReference>
<dbReference type="SUPFAM" id="SSF103473">
    <property type="entry name" value="MFS general substrate transporter"/>
    <property type="match status" value="1"/>
</dbReference>
<keyword evidence="3 7" id="KW-1133">Transmembrane helix</keyword>
<keyword evidence="5" id="KW-0046">Antibiotic resistance</keyword>
<evidence type="ECO:0000313" key="10">
    <source>
        <dbReference type="Proteomes" id="UP001610818"/>
    </source>
</evidence>
<protein>
    <submittedName>
        <fullName evidence="9">MFS transporter</fullName>
    </submittedName>
</protein>
<feature type="transmembrane region" description="Helical" evidence="7">
    <location>
        <begin position="442"/>
        <end position="460"/>
    </location>
</feature>
<dbReference type="PANTHER" id="PTHR42718:SF48">
    <property type="entry name" value="CONSERVED TWO-DOMAIN MEMBRANE PROTEIN-RELATED"/>
    <property type="match status" value="1"/>
</dbReference>
<dbReference type="Proteomes" id="UP001610818">
    <property type="component" value="Unassembled WGS sequence"/>
</dbReference>
<dbReference type="Pfam" id="PF07690">
    <property type="entry name" value="MFS_1"/>
    <property type="match status" value="1"/>
</dbReference>
<feature type="domain" description="Major facilitator superfamily (MFS) profile" evidence="8">
    <location>
        <begin position="23"/>
        <end position="466"/>
    </location>
</feature>
<dbReference type="InterPro" id="IPR036259">
    <property type="entry name" value="MFS_trans_sf"/>
</dbReference>
<comment type="subcellular location">
    <subcellularLocation>
        <location evidence="1">Cell membrane</location>
        <topology evidence="1">Multi-pass membrane protein</topology>
    </subcellularLocation>
</comment>
<evidence type="ECO:0000256" key="7">
    <source>
        <dbReference type="SAM" id="Phobius"/>
    </source>
</evidence>
<feature type="compositionally biased region" description="Basic and acidic residues" evidence="6">
    <location>
        <begin position="464"/>
        <end position="478"/>
    </location>
</feature>
<sequence length="508" mass="52227">MVRDPAASAVQPSHPASPGYPAVVTLAAGAIFLSILDATVANLAVTDMHDSFPDASVTDLTWVISLYAIVFASFLAPAGRLADVLGRRRLYTAGMGLFTAASLLCAVAPGLPALLVARGLQGLGAAAMIPASLAVLLVDVTPRRRGAAIGLWSAAASAAAAVGPSIGGILIDTVGWRSVFFINLPLGIALLLGIRAVRRSVPRKQGLPDVLGTALLAAGTGLVVLGITQGQEWGWGGPRVLGCLVGGLGLLAATLVRAGRHPRPALQTRLWRSRDFALANLVSFFFGAALYSWLLVGALFLVEVWQYSRMAAGVSMIPSALLSAAVAALVGRSLGRRSPHIAVFCGATALVAAELWLGVTLSSQAALWSMWIPVGLLGGAGIGAISTGVNSAAALSVKPADFAGATGLNMAVRQIGGALGVAVLAAILPARTASEPGPYSHVVFFSCAAAAVAGLLGLGFSQRRGRDRDRDRGQDRGRNRGRRAVLPETPAIAEPLPSRRLPLFRKSP</sequence>
<feature type="transmembrane region" description="Helical" evidence="7">
    <location>
        <begin position="90"/>
        <end position="114"/>
    </location>
</feature>
<evidence type="ECO:0000256" key="1">
    <source>
        <dbReference type="ARBA" id="ARBA00004651"/>
    </source>
</evidence>